<feature type="transmembrane region" description="Helical" evidence="2">
    <location>
        <begin position="561"/>
        <end position="584"/>
    </location>
</feature>
<feature type="signal peptide" evidence="3">
    <location>
        <begin position="1"/>
        <end position="22"/>
    </location>
</feature>
<feature type="region of interest" description="Disordered" evidence="1">
    <location>
        <begin position="414"/>
        <end position="443"/>
    </location>
</feature>
<keyword evidence="5" id="KW-1185">Reference proteome</keyword>
<keyword evidence="2" id="KW-1133">Transmembrane helix</keyword>
<evidence type="ECO:0000313" key="4">
    <source>
        <dbReference type="EMBL" id="KAF2439441.1"/>
    </source>
</evidence>
<evidence type="ECO:0008006" key="6">
    <source>
        <dbReference type="Google" id="ProtNLM"/>
    </source>
</evidence>
<name>A0A9P4P8J6_9PLEO</name>
<feature type="chain" id="PRO_5040113715" description="Mid2 domain-containing protein" evidence="3">
    <location>
        <begin position="23"/>
        <end position="649"/>
    </location>
</feature>
<protein>
    <recommendedName>
        <fullName evidence="6">Mid2 domain-containing protein</fullName>
    </recommendedName>
</protein>
<organism evidence="4 5">
    <name type="scientific">Karstenula rhodostoma CBS 690.94</name>
    <dbReference type="NCBI Taxonomy" id="1392251"/>
    <lineage>
        <taxon>Eukaryota</taxon>
        <taxon>Fungi</taxon>
        <taxon>Dikarya</taxon>
        <taxon>Ascomycota</taxon>
        <taxon>Pezizomycotina</taxon>
        <taxon>Dothideomycetes</taxon>
        <taxon>Pleosporomycetidae</taxon>
        <taxon>Pleosporales</taxon>
        <taxon>Massarineae</taxon>
        <taxon>Didymosphaeriaceae</taxon>
        <taxon>Karstenula</taxon>
    </lineage>
</organism>
<feature type="region of interest" description="Disordered" evidence="1">
    <location>
        <begin position="516"/>
        <end position="537"/>
    </location>
</feature>
<evidence type="ECO:0000256" key="2">
    <source>
        <dbReference type="SAM" id="Phobius"/>
    </source>
</evidence>
<keyword evidence="2" id="KW-0812">Transmembrane</keyword>
<reference evidence="4" key="1">
    <citation type="journal article" date="2020" name="Stud. Mycol.">
        <title>101 Dothideomycetes genomes: a test case for predicting lifestyles and emergence of pathogens.</title>
        <authorList>
            <person name="Haridas S."/>
            <person name="Albert R."/>
            <person name="Binder M."/>
            <person name="Bloem J."/>
            <person name="Labutti K."/>
            <person name="Salamov A."/>
            <person name="Andreopoulos B."/>
            <person name="Baker S."/>
            <person name="Barry K."/>
            <person name="Bills G."/>
            <person name="Bluhm B."/>
            <person name="Cannon C."/>
            <person name="Castanera R."/>
            <person name="Culley D."/>
            <person name="Daum C."/>
            <person name="Ezra D."/>
            <person name="Gonzalez J."/>
            <person name="Henrissat B."/>
            <person name="Kuo A."/>
            <person name="Liang C."/>
            <person name="Lipzen A."/>
            <person name="Lutzoni F."/>
            <person name="Magnuson J."/>
            <person name="Mondo S."/>
            <person name="Nolan M."/>
            <person name="Ohm R."/>
            <person name="Pangilinan J."/>
            <person name="Park H.-J."/>
            <person name="Ramirez L."/>
            <person name="Alfaro M."/>
            <person name="Sun H."/>
            <person name="Tritt A."/>
            <person name="Yoshinaga Y."/>
            <person name="Zwiers L.-H."/>
            <person name="Turgeon B."/>
            <person name="Goodwin S."/>
            <person name="Spatafora J."/>
            <person name="Crous P."/>
            <person name="Grigoriev I."/>
        </authorList>
    </citation>
    <scope>NUCLEOTIDE SEQUENCE</scope>
    <source>
        <strain evidence="4">CBS 690.94</strain>
    </source>
</reference>
<dbReference type="EMBL" id="MU001509">
    <property type="protein sequence ID" value="KAF2439441.1"/>
    <property type="molecule type" value="Genomic_DNA"/>
</dbReference>
<keyword evidence="3" id="KW-0732">Signal</keyword>
<dbReference type="Proteomes" id="UP000799764">
    <property type="component" value="Unassembled WGS sequence"/>
</dbReference>
<evidence type="ECO:0000256" key="1">
    <source>
        <dbReference type="SAM" id="MobiDB-lite"/>
    </source>
</evidence>
<accession>A0A9P4P8J6</accession>
<feature type="compositionally biased region" description="Low complexity" evidence="1">
    <location>
        <begin position="414"/>
        <end position="427"/>
    </location>
</feature>
<dbReference type="OrthoDB" id="4733706at2759"/>
<proteinExistence type="predicted"/>
<keyword evidence="2" id="KW-0472">Membrane</keyword>
<evidence type="ECO:0000256" key="3">
    <source>
        <dbReference type="SAM" id="SignalP"/>
    </source>
</evidence>
<dbReference type="AlphaFoldDB" id="A0A9P4P8J6"/>
<evidence type="ECO:0000313" key="5">
    <source>
        <dbReference type="Proteomes" id="UP000799764"/>
    </source>
</evidence>
<comment type="caution">
    <text evidence="4">The sequence shown here is derived from an EMBL/GenBank/DDBJ whole genome shotgun (WGS) entry which is preliminary data.</text>
</comment>
<sequence length="649" mass="67719">MAMGRLTTVLGLATGFLSLAGAADVSVRTFNAPGHTDADTHLAIRRGLAEARHQKREDLKGNVTLDRSWDGAVLLKYGASESVGTGNGNASTSVSAGVEITCTTCYVKGIASAGIHIADDFDAGKALNKTKASVFNTVDNFTQEVEDYFEDYFKGVATNLEDGIDWHDFAFPSLNYSFDMDIKPIDDVTLNFTFDDLELYLELNTVLGAGVTYELNLFTSNTPIGIGVGKDLILGVVFKVDLLLSAQSEIDISSGVHIKLDDCVGIDIALFSDAVSNIVFNGGQFEFLPVTIEKAGVVLSAILRIGIYSGIEVAAPRTPDVTVFNASFGTPEVKGGIEVGVFANLAEFTTNVTVAPADAGCAIHVLQQYQIALGAVAGASIVFDTDTWGPVATTSIPIWTTALAEVCAHKPTSASPATITASPTPTAKPHKRENAASETVTTKTKITHTGVQCQTSVIGNCPNSLQVTTQTVETRTLTTVVPSGADVTWPQTPGVADKVTKTQDFGDNAVAFASTSGSPVSYTAPPPSQTAAANDDDDAHGVTGKMSEFVHGETGGVSNKVIIGVSVGGGLLVLAGVVVAIVLLRRRRAYKAVPAPDFAPPAYMAEPYVRVGSGAGAGAAGRGDGFEPYRLGGRAKAGRASVDVTETRR</sequence>
<gene>
    <name evidence="4" type="ORF">P171DRAFT_525318</name>
</gene>